<protein>
    <submittedName>
        <fullName evidence="1">27256_t:CDS:1</fullName>
    </submittedName>
</protein>
<dbReference type="PANTHER" id="PTHR43595">
    <property type="entry name" value="37S RIBOSOMAL PROTEIN S26, MITOCHONDRIAL"/>
    <property type="match status" value="1"/>
</dbReference>
<evidence type="ECO:0000313" key="2">
    <source>
        <dbReference type="Proteomes" id="UP000789901"/>
    </source>
</evidence>
<reference evidence="1 2" key="1">
    <citation type="submission" date="2021-06" db="EMBL/GenBank/DDBJ databases">
        <authorList>
            <person name="Kallberg Y."/>
            <person name="Tangrot J."/>
            <person name="Rosling A."/>
        </authorList>
    </citation>
    <scope>NUCLEOTIDE SEQUENCE [LARGE SCALE GENOMIC DNA]</scope>
    <source>
        <strain evidence="1 2">120-4 pot B 10/14</strain>
    </source>
</reference>
<keyword evidence="2" id="KW-1185">Reference proteome</keyword>
<gene>
    <name evidence="1" type="ORF">GMARGA_LOCUS108</name>
</gene>
<evidence type="ECO:0000313" key="1">
    <source>
        <dbReference type="EMBL" id="CAG8456962.1"/>
    </source>
</evidence>
<dbReference type="InterPro" id="IPR036324">
    <property type="entry name" value="Mn/Fe_SOD_N_sf"/>
</dbReference>
<name>A0ABM8VVH2_GIGMA</name>
<dbReference type="PANTHER" id="PTHR43595:SF2">
    <property type="entry name" value="SMALL RIBOSOMAL SUBUNIT PROTEIN MS42"/>
    <property type="match status" value="1"/>
</dbReference>
<organism evidence="1 2">
    <name type="scientific">Gigaspora margarita</name>
    <dbReference type="NCBI Taxonomy" id="4874"/>
    <lineage>
        <taxon>Eukaryota</taxon>
        <taxon>Fungi</taxon>
        <taxon>Fungi incertae sedis</taxon>
        <taxon>Mucoromycota</taxon>
        <taxon>Glomeromycotina</taxon>
        <taxon>Glomeromycetes</taxon>
        <taxon>Diversisporales</taxon>
        <taxon>Gigasporaceae</taxon>
        <taxon>Gigaspora</taxon>
    </lineage>
</organism>
<dbReference type="EMBL" id="CAJVQB010000005">
    <property type="protein sequence ID" value="CAG8456962.1"/>
    <property type="molecule type" value="Genomic_DNA"/>
</dbReference>
<dbReference type="Gene3D" id="1.10.287.990">
    <property type="entry name" value="Fe,Mn superoxide dismutase (SOD) domain"/>
    <property type="match status" value="1"/>
</dbReference>
<dbReference type="Proteomes" id="UP000789901">
    <property type="component" value="Unassembled WGS sequence"/>
</dbReference>
<dbReference type="SUPFAM" id="SSF54719">
    <property type="entry name" value="Fe,Mn superoxide dismutase (SOD), C-terminal domain"/>
    <property type="match status" value="1"/>
</dbReference>
<dbReference type="InterPro" id="IPR036314">
    <property type="entry name" value="SOD_C_sf"/>
</dbReference>
<proteinExistence type="predicted"/>
<comment type="caution">
    <text evidence="1">The sequence shown here is derived from an EMBL/GenBank/DDBJ whole genome shotgun (WGS) entry which is preliminary data.</text>
</comment>
<dbReference type="SUPFAM" id="SSF46609">
    <property type="entry name" value="Fe,Mn superoxide dismutase (SOD), N-terminal domain"/>
    <property type="match status" value="1"/>
</dbReference>
<sequence>MYYHYNILHKNYEVKLLETLQGTEITEQFPTLEKLLENLEQLPKEIKNDVRFFGGGLINHNFFFLHLAPFKSDRKEYEAEEKISLTLLNLIQEKFTNLEKLKKELVKSALRVRGKHAYYLDYGANREEYVKKLLNHLLN</sequence>
<accession>A0ABM8VVH2</accession>